<feature type="compositionally biased region" description="Gly residues" evidence="1">
    <location>
        <begin position="39"/>
        <end position="50"/>
    </location>
</feature>
<accession>A0A401RT67</accession>
<sequence>MANRLFVSVRLGEDSQTGNPDSTSQQAERDPIQRDLIVGGVGGGVEGRGGLPARETVGLPSLVRKNKRELELGFKVFFPAHSHSKTPPSQSMNSRTLGKRGPYLVPWEPPLHKGNRTDDESSSPTPKTAAKQLGICRPGSLTRD</sequence>
<evidence type="ECO:0000313" key="2">
    <source>
        <dbReference type="EMBL" id="GCC21327.1"/>
    </source>
</evidence>
<evidence type="ECO:0000256" key="1">
    <source>
        <dbReference type="SAM" id="MobiDB-lite"/>
    </source>
</evidence>
<feature type="compositionally biased region" description="Polar residues" evidence="1">
    <location>
        <begin position="85"/>
        <end position="96"/>
    </location>
</feature>
<feature type="region of interest" description="Disordered" evidence="1">
    <location>
        <begin position="1"/>
        <end position="52"/>
    </location>
</feature>
<organism evidence="2 3">
    <name type="scientific">Chiloscyllium punctatum</name>
    <name type="common">Brownbanded bambooshark</name>
    <name type="synonym">Hemiscyllium punctatum</name>
    <dbReference type="NCBI Taxonomy" id="137246"/>
    <lineage>
        <taxon>Eukaryota</taxon>
        <taxon>Metazoa</taxon>
        <taxon>Chordata</taxon>
        <taxon>Craniata</taxon>
        <taxon>Vertebrata</taxon>
        <taxon>Chondrichthyes</taxon>
        <taxon>Elasmobranchii</taxon>
        <taxon>Galeomorphii</taxon>
        <taxon>Galeoidea</taxon>
        <taxon>Orectolobiformes</taxon>
        <taxon>Hemiscylliidae</taxon>
        <taxon>Chiloscyllium</taxon>
    </lineage>
</organism>
<proteinExistence type="predicted"/>
<gene>
    <name evidence="2" type="ORF">chiPu_0019796</name>
</gene>
<dbReference type="Proteomes" id="UP000287033">
    <property type="component" value="Unassembled WGS sequence"/>
</dbReference>
<reference evidence="2 3" key="1">
    <citation type="journal article" date="2018" name="Nat. Ecol. Evol.">
        <title>Shark genomes provide insights into elasmobranch evolution and the origin of vertebrates.</title>
        <authorList>
            <person name="Hara Y"/>
            <person name="Yamaguchi K"/>
            <person name="Onimaru K"/>
            <person name="Kadota M"/>
            <person name="Koyanagi M"/>
            <person name="Keeley SD"/>
            <person name="Tatsumi K"/>
            <person name="Tanaka K"/>
            <person name="Motone F"/>
            <person name="Kageyama Y"/>
            <person name="Nozu R"/>
            <person name="Adachi N"/>
            <person name="Nishimura O"/>
            <person name="Nakagawa R"/>
            <person name="Tanegashima C"/>
            <person name="Kiyatake I"/>
            <person name="Matsumoto R"/>
            <person name="Murakumo K"/>
            <person name="Nishida K"/>
            <person name="Terakita A"/>
            <person name="Kuratani S"/>
            <person name="Sato K"/>
            <person name="Hyodo S Kuraku.S."/>
        </authorList>
    </citation>
    <scope>NUCLEOTIDE SEQUENCE [LARGE SCALE GENOMIC DNA]</scope>
</reference>
<evidence type="ECO:0000313" key="3">
    <source>
        <dbReference type="Proteomes" id="UP000287033"/>
    </source>
</evidence>
<comment type="caution">
    <text evidence="2">The sequence shown here is derived from an EMBL/GenBank/DDBJ whole genome shotgun (WGS) entry which is preliminary data.</text>
</comment>
<name>A0A401RT67_CHIPU</name>
<feature type="compositionally biased region" description="Polar residues" evidence="1">
    <location>
        <begin position="14"/>
        <end position="26"/>
    </location>
</feature>
<protein>
    <submittedName>
        <fullName evidence="2">Uncharacterized protein</fullName>
    </submittedName>
</protein>
<feature type="region of interest" description="Disordered" evidence="1">
    <location>
        <begin position="79"/>
        <end position="144"/>
    </location>
</feature>
<dbReference type="EMBL" id="BEZZ01002173">
    <property type="protein sequence ID" value="GCC21327.1"/>
    <property type="molecule type" value="Genomic_DNA"/>
</dbReference>
<dbReference type="AlphaFoldDB" id="A0A401RT67"/>
<keyword evidence="3" id="KW-1185">Reference proteome</keyword>